<evidence type="ECO:0000256" key="1">
    <source>
        <dbReference type="ARBA" id="ARBA00004651"/>
    </source>
</evidence>
<comment type="subcellular location">
    <subcellularLocation>
        <location evidence="1">Cell membrane</location>
        <topology evidence="1">Multi-pass membrane protein</topology>
    </subcellularLocation>
</comment>
<evidence type="ECO:0000256" key="6">
    <source>
        <dbReference type="SAM" id="Phobius"/>
    </source>
</evidence>
<dbReference type="EMBL" id="CP130613">
    <property type="protein sequence ID" value="WKW13693.1"/>
    <property type="molecule type" value="Genomic_DNA"/>
</dbReference>
<dbReference type="Pfam" id="PF02653">
    <property type="entry name" value="BPD_transp_2"/>
    <property type="match status" value="1"/>
</dbReference>
<dbReference type="AlphaFoldDB" id="A0AA49Q5V4"/>
<keyword evidence="3 6" id="KW-0812">Transmembrane</keyword>
<keyword evidence="9" id="KW-1185">Reference proteome</keyword>
<dbReference type="PANTHER" id="PTHR47089:SF1">
    <property type="entry name" value="GUANOSINE ABC TRANSPORTER PERMEASE PROTEIN NUPP"/>
    <property type="match status" value="1"/>
</dbReference>
<reference evidence="8" key="1">
    <citation type="submission" date="2023-07" db="EMBL/GenBank/DDBJ databases">
        <authorList>
            <person name="Haufschild T."/>
            <person name="Kallscheuer N."/>
            <person name="Hammer J."/>
            <person name="Kohn T."/>
            <person name="Kabuu M."/>
            <person name="Jogler M."/>
            <person name="Wohfarth N."/>
            <person name="Heuer A."/>
            <person name="Rohde M."/>
            <person name="van Teeseling M.C.F."/>
            <person name="Jogler C."/>
        </authorList>
    </citation>
    <scope>NUCLEOTIDE SEQUENCE</scope>
    <source>
        <strain evidence="7">Strain 138</strain>
        <strain evidence="8">Strain 318</strain>
    </source>
</reference>
<dbReference type="RefSeq" id="WP_367886495.1">
    <property type="nucleotide sequence ID" value="NZ_CP130612.1"/>
</dbReference>
<evidence type="ECO:0000256" key="5">
    <source>
        <dbReference type="ARBA" id="ARBA00023136"/>
    </source>
</evidence>
<sequence>MEALLAFWDGAFGSAFAVLSATLVRATPLLFVGLAVALAFRAGVLNIGAEGQLVLGAIGASAVALATPTWPRALVVLAMLLAGAAAGGLWAGIAALLRRRFHVLEVISTIMLNFVAAALVSWMVRGPLQEPTRVYPMSESFAAAARWPFLVPGQRLHLGFALGLLAAGMLWFVLRHTAAGFRIRAVGAGPRAAASAGAVDVSRVTARAFIASGALAGLAGASEVGGVTWALYEGISPGYGYTAIAVALLARLDPRWVVVTAIGFGALEAGGAAMQRTAGVPAVAVQIVTATTLLAVLGATRWRARRRREAGA</sequence>
<evidence type="ECO:0000313" key="7">
    <source>
        <dbReference type="EMBL" id="WKW10784.1"/>
    </source>
</evidence>
<dbReference type="InterPro" id="IPR001851">
    <property type="entry name" value="ABC_transp_permease"/>
</dbReference>
<feature type="transmembrane region" description="Helical" evidence="6">
    <location>
        <begin position="76"/>
        <end position="97"/>
    </location>
</feature>
<dbReference type="PANTHER" id="PTHR47089">
    <property type="entry name" value="ABC TRANSPORTER, PERMEASE PROTEIN"/>
    <property type="match status" value="1"/>
</dbReference>
<dbReference type="EMBL" id="CP130612">
    <property type="protein sequence ID" value="WKW10784.1"/>
    <property type="molecule type" value="Genomic_DNA"/>
</dbReference>
<dbReference type="Proteomes" id="UP001229955">
    <property type="component" value="Chromosome"/>
</dbReference>
<organism evidence="8 9">
    <name type="scientific">Pseudogemmatithrix spongiicola</name>
    <dbReference type="NCBI Taxonomy" id="3062599"/>
    <lineage>
        <taxon>Bacteria</taxon>
        <taxon>Pseudomonadati</taxon>
        <taxon>Gemmatimonadota</taxon>
        <taxon>Gemmatimonadia</taxon>
        <taxon>Gemmatimonadales</taxon>
        <taxon>Gemmatimonadaceae</taxon>
        <taxon>Pseudogemmatithrix</taxon>
    </lineage>
</organism>
<dbReference type="GO" id="GO:0022857">
    <property type="term" value="F:transmembrane transporter activity"/>
    <property type="evidence" value="ECO:0007669"/>
    <property type="project" value="InterPro"/>
</dbReference>
<evidence type="ECO:0000256" key="3">
    <source>
        <dbReference type="ARBA" id="ARBA00022692"/>
    </source>
</evidence>
<protein>
    <submittedName>
        <fullName evidence="8">ABC transporter permease</fullName>
    </submittedName>
</protein>
<proteinExistence type="predicted"/>
<keyword evidence="2" id="KW-1003">Cell membrane</keyword>
<evidence type="ECO:0000256" key="4">
    <source>
        <dbReference type="ARBA" id="ARBA00022989"/>
    </source>
</evidence>
<accession>A0AA49Q3J3</accession>
<evidence type="ECO:0000313" key="9">
    <source>
        <dbReference type="Proteomes" id="UP001229955"/>
    </source>
</evidence>
<evidence type="ECO:0000256" key="2">
    <source>
        <dbReference type="ARBA" id="ARBA00022475"/>
    </source>
</evidence>
<gene>
    <name evidence="7" type="ORF">Strain138_000015</name>
    <name evidence="8" type="ORF">Strain318_000015</name>
</gene>
<evidence type="ECO:0000313" key="8">
    <source>
        <dbReference type="EMBL" id="WKW13693.1"/>
    </source>
</evidence>
<dbReference type="KEGG" id="pspc:Strain318_000015"/>
<dbReference type="CDD" id="cd06580">
    <property type="entry name" value="TM_PBP1_transp_TpRbsC_like"/>
    <property type="match status" value="1"/>
</dbReference>
<name>A0AA49Q5V4_9BACT</name>
<feature type="transmembrane region" description="Helical" evidence="6">
    <location>
        <begin position="104"/>
        <end position="124"/>
    </location>
</feature>
<keyword evidence="5 6" id="KW-0472">Membrane</keyword>
<accession>A0AA49Q5V4</accession>
<feature type="transmembrane region" description="Helical" evidence="6">
    <location>
        <begin position="52"/>
        <end position="70"/>
    </location>
</feature>
<feature type="transmembrane region" description="Helical" evidence="6">
    <location>
        <begin position="156"/>
        <end position="174"/>
    </location>
</feature>
<keyword evidence="4 6" id="KW-1133">Transmembrane helix</keyword>
<feature type="transmembrane region" description="Helical" evidence="6">
    <location>
        <begin position="12"/>
        <end position="40"/>
    </location>
</feature>
<dbReference type="GO" id="GO:0005886">
    <property type="term" value="C:plasma membrane"/>
    <property type="evidence" value="ECO:0007669"/>
    <property type="project" value="UniProtKB-SubCell"/>
</dbReference>
<feature type="transmembrane region" description="Helical" evidence="6">
    <location>
        <begin position="280"/>
        <end position="299"/>
    </location>
</feature>